<keyword evidence="1" id="KW-1185">Reference proteome</keyword>
<reference evidence="2" key="1">
    <citation type="submission" date="2017-02" db="UniProtKB">
        <authorList>
            <consortium name="WormBaseParasite"/>
        </authorList>
    </citation>
    <scope>IDENTIFICATION</scope>
</reference>
<evidence type="ECO:0000313" key="2">
    <source>
        <dbReference type="WBParaSite" id="ALUE_0001197301-mRNA-1"/>
    </source>
</evidence>
<name>A0A0M3I523_ASCLU</name>
<organism evidence="1 2">
    <name type="scientific">Ascaris lumbricoides</name>
    <name type="common">Giant roundworm</name>
    <dbReference type="NCBI Taxonomy" id="6252"/>
    <lineage>
        <taxon>Eukaryota</taxon>
        <taxon>Metazoa</taxon>
        <taxon>Ecdysozoa</taxon>
        <taxon>Nematoda</taxon>
        <taxon>Chromadorea</taxon>
        <taxon>Rhabditida</taxon>
        <taxon>Spirurina</taxon>
        <taxon>Ascaridomorpha</taxon>
        <taxon>Ascaridoidea</taxon>
        <taxon>Ascarididae</taxon>
        <taxon>Ascaris</taxon>
    </lineage>
</organism>
<protein>
    <submittedName>
        <fullName evidence="2">Uncharacterized protein</fullName>
    </submittedName>
</protein>
<sequence length="85" mass="9600">MFSCKIRKLSGGLCSQRQILRSSAKNPSLFKKLSELLTKNSLRDTITNLMRSGPTIINPHLGNLSTKKCFEPTTPYYYNFRGSSL</sequence>
<dbReference type="AlphaFoldDB" id="A0A0M3I523"/>
<dbReference type="Proteomes" id="UP000036681">
    <property type="component" value="Unplaced"/>
</dbReference>
<evidence type="ECO:0000313" key="1">
    <source>
        <dbReference type="Proteomes" id="UP000036681"/>
    </source>
</evidence>
<proteinExistence type="predicted"/>
<accession>A0A0M3I523</accession>
<dbReference type="WBParaSite" id="ALUE_0001197301-mRNA-1">
    <property type="protein sequence ID" value="ALUE_0001197301-mRNA-1"/>
    <property type="gene ID" value="ALUE_0001197301"/>
</dbReference>